<reference evidence="3 4" key="1">
    <citation type="submission" date="2020-05" db="EMBL/GenBank/DDBJ databases">
        <authorList>
            <person name="Khan S.A."/>
            <person name="Jeon C.O."/>
            <person name="Chun B.H."/>
        </authorList>
    </citation>
    <scope>NUCLEOTIDE SEQUENCE [LARGE SCALE GENOMIC DNA]</scope>
    <source>
        <strain evidence="3 4">B156</strain>
    </source>
</reference>
<name>A0A849K3X3_9BURK</name>
<protein>
    <submittedName>
        <fullName evidence="3">Methyltransferase domain-containing protein</fullName>
    </submittedName>
</protein>
<keyword evidence="3" id="KW-0489">Methyltransferase</keyword>
<dbReference type="Pfam" id="PF08241">
    <property type="entry name" value="Methyltransf_11"/>
    <property type="match status" value="1"/>
</dbReference>
<accession>A0A849K3X3</accession>
<evidence type="ECO:0000259" key="2">
    <source>
        <dbReference type="Pfam" id="PF08241"/>
    </source>
</evidence>
<sequence>MKAPAGTSQAEAVVAALRQGAQASPELVNSYYGLCIPFYREFLGDHWHTGFYEPEGSIGPHDQLRMERLVAESAELGPEAAVLDVGCGVGGPACHIARLTGARVRGLSPNEAQLEIARATAEAQGVAGRVRFDQGEAGNLPYADATFDAVLFFESPCHFPDRARFFAEAWRVLKPGGRLAGEDWVASDLSPEPLRSQWGQRVCTNWAIPALGTPSSYAREMGRPASPWSSRATCAKRWRCCAAS</sequence>
<reference evidence="3 4" key="2">
    <citation type="submission" date="2020-06" db="EMBL/GenBank/DDBJ databases">
        <title>Ramlibacter rhizophilus sp. nov., isolated from rhizosphere soil of national flower Mugunghwa from South Korea.</title>
        <authorList>
            <person name="Zheng-Fei Y."/>
            <person name="Huan T."/>
        </authorList>
    </citation>
    <scope>NUCLEOTIDE SEQUENCE [LARGE SCALE GENOMIC DNA]</scope>
    <source>
        <strain evidence="3 4">B156</strain>
    </source>
</reference>
<dbReference type="PANTHER" id="PTHR44068">
    <property type="entry name" value="ZGC:194242"/>
    <property type="match status" value="1"/>
</dbReference>
<proteinExistence type="predicted"/>
<dbReference type="AlphaFoldDB" id="A0A849K3X3"/>
<keyword evidence="4" id="KW-1185">Reference proteome</keyword>
<dbReference type="SUPFAM" id="SSF53335">
    <property type="entry name" value="S-adenosyl-L-methionine-dependent methyltransferases"/>
    <property type="match status" value="1"/>
</dbReference>
<evidence type="ECO:0000313" key="3">
    <source>
        <dbReference type="EMBL" id="NNU43162.1"/>
    </source>
</evidence>
<keyword evidence="1 3" id="KW-0808">Transferase</keyword>
<dbReference type="GO" id="GO:0003838">
    <property type="term" value="F:sterol 24-C-methyltransferase activity"/>
    <property type="evidence" value="ECO:0007669"/>
    <property type="project" value="TreeGrafter"/>
</dbReference>
<dbReference type="Gene3D" id="3.40.50.150">
    <property type="entry name" value="Vaccinia Virus protein VP39"/>
    <property type="match status" value="1"/>
</dbReference>
<feature type="domain" description="Methyltransferase type 11" evidence="2">
    <location>
        <begin position="83"/>
        <end position="180"/>
    </location>
</feature>
<dbReference type="CDD" id="cd02440">
    <property type="entry name" value="AdoMet_MTases"/>
    <property type="match status" value="1"/>
</dbReference>
<dbReference type="GO" id="GO:0032259">
    <property type="term" value="P:methylation"/>
    <property type="evidence" value="ECO:0007669"/>
    <property type="project" value="UniProtKB-KW"/>
</dbReference>
<dbReference type="PANTHER" id="PTHR44068:SF6">
    <property type="entry name" value="SAM-DEPENDENT METHYLTRANSFERASE ERG6_SMT-TYPE DOMAIN-CONTAINING PROTEIN"/>
    <property type="match status" value="1"/>
</dbReference>
<organism evidence="3 4">
    <name type="scientific">Ramlibacter montanisoli</name>
    <dbReference type="NCBI Taxonomy" id="2732512"/>
    <lineage>
        <taxon>Bacteria</taxon>
        <taxon>Pseudomonadati</taxon>
        <taxon>Pseudomonadota</taxon>
        <taxon>Betaproteobacteria</taxon>
        <taxon>Burkholderiales</taxon>
        <taxon>Comamonadaceae</taxon>
        <taxon>Ramlibacter</taxon>
    </lineage>
</organism>
<dbReference type="Proteomes" id="UP000552954">
    <property type="component" value="Unassembled WGS sequence"/>
</dbReference>
<comment type="caution">
    <text evidence="3">The sequence shown here is derived from an EMBL/GenBank/DDBJ whole genome shotgun (WGS) entry which is preliminary data.</text>
</comment>
<gene>
    <name evidence="3" type="ORF">HK415_08320</name>
</gene>
<dbReference type="InterPro" id="IPR029063">
    <property type="entry name" value="SAM-dependent_MTases_sf"/>
</dbReference>
<dbReference type="InterPro" id="IPR013216">
    <property type="entry name" value="Methyltransf_11"/>
</dbReference>
<dbReference type="EMBL" id="JABFCS010000001">
    <property type="protein sequence ID" value="NNU43162.1"/>
    <property type="molecule type" value="Genomic_DNA"/>
</dbReference>
<evidence type="ECO:0000256" key="1">
    <source>
        <dbReference type="ARBA" id="ARBA00022679"/>
    </source>
</evidence>
<dbReference type="InterPro" id="IPR050447">
    <property type="entry name" value="Erg6_SMT_methyltransf"/>
</dbReference>
<dbReference type="RefSeq" id="WP_171558069.1">
    <property type="nucleotide sequence ID" value="NZ_JABFCS010000001.1"/>
</dbReference>
<evidence type="ECO:0000313" key="4">
    <source>
        <dbReference type="Proteomes" id="UP000552954"/>
    </source>
</evidence>
<dbReference type="GO" id="GO:0016126">
    <property type="term" value="P:sterol biosynthetic process"/>
    <property type="evidence" value="ECO:0007669"/>
    <property type="project" value="TreeGrafter"/>
</dbReference>